<comment type="function">
    <text evidence="6">This protein is an auxiliary protein of DNA polymerase delta and is involved in the control of eukaryotic DNA replication by increasing the polymerase's processibility during elongation of the leading strand. Involved in DNA repair.</text>
</comment>
<proteinExistence type="inferred from homology"/>
<sequence length="134" mass="14703">AESDAGSESGTPKKKSAAAKKRKAADKDVKPKKSAKKVKKEKKKAVAKKDKGKKGKEEKKGKGKEDGKAMDVTINVQQAVCLTFSIKYLSNFAKSTPLSENVLLHMSNEVPLLVEYPFPQGHIRYYLAPKIADE</sequence>
<evidence type="ECO:0000313" key="9">
    <source>
        <dbReference type="EMBL" id="CEQ43235.1"/>
    </source>
</evidence>
<protein>
    <submittedName>
        <fullName evidence="9">SPOSA6832_05147-mRNA-1:cds</fullName>
    </submittedName>
</protein>
<dbReference type="Gene3D" id="3.10.150.10">
    <property type="entry name" value="DNA Polymerase III, subunit A, domain 2"/>
    <property type="match status" value="1"/>
</dbReference>
<name>A0A0D6EUF4_SPOSA</name>
<feature type="compositionally biased region" description="Basic residues" evidence="7">
    <location>
        <begin position="32"/>
        <end position="54"/>
    </location>
</feature>
<dbReference type="PANTHER" id="PTHR11352:SF0">
    <property type="entry name" value="PROLIFERATING CELL NUCLEAR ANTIGEN"/>
    <property type="match status" value="1"/>
</dbReference>
<dbReference type="Pfam" id="PF02747">
    <property type="entry name" value="PCNA_C"/>
    <property type="match status" value="1"/>
</dbReference>
<evidence type="ECO:0000313" key="10">
    <source>
        <dbReference type="Proteomes" id="UP000243876"/>
    </source>
</evidence>
<keyword evidence="10" id="KW-1185">Reference proteome</keyword>
<evidence type="ECO:0000259" key="8">
    <source>
        <dbReference type="Pfam" id="PF02747"/>
    </source>
</evidence>
<dbReference type="PANTHER" id="PTHR11352">
    <property type="entry name" value="PROLIFERATING CELL NUCLEAR ANTIGEN"/>
    <property type="match status" value="1"/>
</dbReference>
<organism evidence="9 10">
    <name type="scientific">Sporidiobolus salmonicolor</name>
    <name type="common">Yeast-like fungus</name>
    <name type="synonym">Sporobolomyces salmonicolor</name>
    <dbReference type="NCBI Taxonomy" id="5005"/>
    <lineage>
        <taxon>Eukaryota</taxon>
        <taxon>Fungi</taxon>
        <taxon>Dikarya</taxon>
        <taxon>Basidiomycota</taxon>
        <taxon>Pucciniomycotina</taxon>
        <taxon>Microbotryomycetes</taxon>
        <taxon>Sporidiobolales</taxon>
        <taxon>Sporidiobolaceae</taxon>
        <taxon>Sporobolomyces</taxon>
    </lineage>
</organism>
<accession>A0A0D6EUF4</accession>
<dbReference type="InterPro" id="IPR046938">
    <property type="entry name" value="DNA_clamp_sf"/>
</dbReference>
<gene>
    <name evidence="9" type="primary">SPOSA6832_05147</name>
</gene>
<dbReference type="InterPro" id="IPR022649">
    <property type="entry name" value="Pr_cel_nuc_antig_C"/>
</dbReference>
<feature type="region of interest" description="Disordered" evidence="7">
    <location>
        <begin position="1"/>
        <end position="68"/>
    </location>
</feature>
<dbReference type="GO" id="GO:0006272">
    <property type="term" value="P:leading strand elongation"/>
    <property type="evidence" value="ECO:0007669"/>
    <property type="project" value="TreeGrafter"/>
</dbReference>
<dbReference type="GO" id="GO:0006275">
    <property type="term" value="P:regulation of DNA replication"/>
    <property type="evidence" value="ECO:0007669"/>
    <property type="project" value="InterPro"/>
</dbReference>
<evidence type="ECO:0000256" key="5">
    <source>
        <dbReference type="ARBA" id="ARBA00023242"/>
    </source>
</evidence>
<dbReference type="GO" id="GO:0003677">
    <property type="term" value="F:DNA binding"/>
    <property type="evidence" value="ECO:0007669"/>
    <property type="project" value="UniProtKB-KW"/>
</dbReference>
<keyword evidence="5" id="KW-0539">Nucleus</keyword>
<dbReference type="AlphaFoldDB" id="A0A0D6EUF4"/>
<dbReference type="InterPro" id="IPR000730">
    <property type="entry name" value="Pr_cel_nuc_antig"/>
</dbReference>
<dbReference type="GO" id="GO:0070987">
    <property type="term" value="P:error-free translesion synthesis"/>
    <property type="evidence" value="ECO:0007669"/>
    <property type="project" value="UniProtKB-ARBA"/>
</dbReference>
<comment type="subcellular location">
    <subcellularLocation>
        <location evidence="1">Nucleus</location>
    </subcellularLocation>
</comment>
<dbReference type="GO" id="GO:0006298">
    <property type="term" value="P:mismatch repair"/>
    <property type="evidence" value="ECO:0007669"/>
    <property type="project" value="TreeGrafter"/>
</dbReference>
<dbReference type="PRINTS" id="PR00339">
    <property type="entry name" value="PCNACYCLIN"/>
</dbReference>
<dbReference type="FunFam" id="3.10.150.10:FF:000006">
    <property type="entry name" value="Proliferating cell nuclear antigen"/>
    <property type="match status" value="1"/>
</dbReference>
<evidence type="ECO:0000256" key="2">
    <source>
        <dbReference type="ARBA" id="ARBA00010462"/>
    </source>
</evidence>
<dbReference type="EMBL" id="CENE01000137">
    <property type="protein sequence ID" value="CEQ43235.1"/>
    <property type="molecule type" value="Genomic_DNA"/>
</dbReference>
<dbReference type="GO" id="GO:0006273">
    <property type="term" value="P:lagging strand elongation"/>
    <property type="evidence" value="ECO:0007669"/>
    <property type="project" value="UniProtKB-ARBA"/>
</dbReference>
<comment type="similarity">
    <text evidence="2">Belongs to the PCNA family.</text>
</comment>
<dbReference type="SUPFAM" id="SSF55979">
    <property type="entry name" value="DNA clamp"/>
    <property type="match status" value="1"/>
</dbReference>
<evidence type="ECO:0000256" key="3">
    <source>
        <dbReference type="ARBA" id="ARBA00022705"/>
    </source>
</evidence>
<dbReference type="GO" id="GO:0030337">
    <property type="term" value="F:DNA polymerase processivity factor activity"/>
    <property type="evidence" value="ECO:0007669"/>
    <property type="project" value="InterPro"/>
</dbReference>
<feature type="domain" description="Proliferating cell nuclear antigen PCNA C-terminal" evidence="8">
    <location>
        <begin position="40"/>
        <end position="130"/>
    </location>
</feature>
<evidence type="ECO:0000256" key="7">
    <source>
        <dbReference type="SAM" id="MobiDB-lite"/>
    </source>
</evidence>
<evidence type="ECO:0000256" key="6">
    <source>
        <dbReference type="ARBA" id="ARBA00054163"/>
    </source>
</evidence>
<dbReference type="OrthoDB" id="534348at2759"/>
<feature type="non-terminal residue" evidence="9">
    <location>
        <position position="1"/>
    </location>
</feature>
<feature type="compositionally biased region" description="Basic residues" evidence="7">
    <location>
        <begin position="12"/>
        <end position="24"/>
    </location>
</feature>
<reference evidence="10" key="1">
    <citation type="submission" date="2015-02" db="EMBL/GenBank/DDBJ databases">
        <authorList>
            <person name="Gon?alves P."/>
        </authorList>
    </citation>
    <scope>NUCLEOTIDE SEQUENCE [LARGE SCALE GENOMIC DNA]</scope>
</reference>
<feature type="compositionally biased region" description="Polar residues" evidence="7">
    <location>
        <begin position="1"/>
        <end position="10"/>
    </location>
</feature>
<feature type="compositionally biased region" description="Basic and acidic residues" evidence="7">
    <location>
        <begin position="55"/>
        <end position="68"/>
    </location>
</feature>
<dbReference type="Proteomes" id="UP000243876">
    <property type="component" value="Unassembled WGS sequence"/>
</dbReference>
<evidence type="ECO:0000256" key="1">
    <source>
        <dbReference type="ARBA" id="ARBA00004123"/>
    </source>
</evidence>
<keyword evidence="4" id="KW-0238">DNA-binding</keyword>
<evidence type="ECO:0000256" key="4">
    <source>
        <dbReference type="ARBA" id="ARBA00023125"/>
    </source>
</evidence>
<dbReference type="GO" id="GO:0043626">
    <property type="term" value="C:PCNA complex"/>
    <property type="evidence" value="ECO:0007669"/>
    <property type="project" value="UniProtKB-ARBA"/>
</dbReference>
<keyword evidence="3" id="KW-0235">DNA replication</keyword>